<reference evidence="1" key="1">
    <citation type="submission" date="2019-08" db="EMBL/GenBank/DDBJ databases">
        <authorList>
            <person name="Kucharzyk K."/>
            <person name="Murdoch R.W."/>
            <person name="Higgins S."/>
            <person name="Loffler F."/>
        </authorList>
    </citation>
    <scope>NUCLEOTIDE SEQUENCE</scope>
</reference>
<gene>
    <name evidence="1" type="ORF">SDC9_179244</name>
</gene>
<dbReference type="InterPro" id="IPR008767">
    <property type="entry name" value="Phage_SPP1_head-tail_adaptor"/>
</dbReference>
<dbReference type="AlphaFoldDB" id="A0A645H1A8"/>
<accession>A0A645H1A8</accession>
<dbReference type="Gene3D" id="2.40.10.270">
    <property type="entry name" value="Bacteriophage SPP1 head-tail adaptor protein"/>
    <property type="match status" value="1"/>
</dbReference>
<sequence>MSTPINIISTDPIKDAEGFVTKGDNIIASVKAYKEVRNTSAKWERIIGNAAFSSVTAMFRFRKIPGLTVTTSHFISEADGRYNIINAEDVRGRGMYIEVLAEKLEGTVR</sequence>
<dbReference type="Pfam" id="PF05521">
    <property type="entry name" value="Phage_HCP"/>
    <property type="match status" value="1"/>
</dbReference>
<organism evidence="1">
    <name type="scientific">bioreactor metagenome</name>
    <dbReference type="NCBI Taxonomy" id="1076179"/>
    <lineage>
        <taxon>unclassified sequences</taxon>
        <taxon>metagenomes</taxon>
        <taxon>ecological metagenomes</taxon>
    </lineage>
</organism>
<dbReference type="EMBL" id="VSSQ01083442">
    <property type="protein sequence ID" value="MPN31769.1"/>
    <property type="molecule type" value="Genomic_DNA"/>
</dbReference>
<evidence type="ECO:0008006" key="2">
    <source>
        <dbReference type="Google" id="ProtNLM"/>
    </source>
</evidence>
<comment type="caution">
    <text evidence="1">The sequence shown here is derived from an EMBL/GenBank/DDBJ whole genome shotgun (WGS) entry which is preliminary data.</text>
</comment>
<dbReference type="InterPro" id="IPR038666">
    <property type="entry name" value="SSP1_head-tail_sf"/>
</dbReference>
<name>A0A645H1A8_9ZZZZ</name>
<evidence type="ECO:0000313" key="1">
    <source>
        <dbReference type="EMBL" id="MPN31769.1"/>
    </source>
</evidence>
<protein>
    <recommendedName>
        <fullName evidence="2">Phage head-tail adapter protein</fullName>
    </recommendedName>
</protein>
<proteinExistence type="predicted"/>